<sequence length="88" mass="10234">MTSRPHMDAVEHSTSIESHRSQRTLPKSHFLKVLRVAEKGRTVRPSRRSLRARFPIKKLLIPPCLSWRLVAIAMHTNMFPMMVQMVSE</sequence>
<dbReference type="EMBL" id="REGN01002118">
    <property type="protein sequence ID" value="RNA30175.1"/>
    <property type="molecule type" value="Genomic_DNA"/>
</dbReference>
<dbReference type="AlphaFoldDB" id="A0A3M7S3I0"/>
<keyword evidence="3" id="KW-1185">Reference proteome</keyword>
<proteinExistence type="predicted"/>
<evidence type="ECO:0000313" key="3">
    <source>
        <dbReference type="Proteomes" id="UP000276133"/>
    </source>
</evidence>
<comment type="caution">
    <text evidence="2">The sequence shown here is derived from an EMBL/GenBank/DDBJ whole genome shotgun (WGS) entry which is preliminary data.</text>
</comment>
<evidence type="ECO:0000256" key="1">
    <source>
        <dbReference type="SAM" id="MobiDB-lite"/>
    </source>
</evidence>
<accession>A0A3M7S3I0</accession>
<gene>
    <name evidence="2" type="ORF">BpHYR1_046598</name>
</gene>
<protein>
    <submittedName>
        <fullName evidence="2">Uncharacterized protein</fullName>
    </submittedName>
</protein>
<dbReference type="Proteomes" id="UP000276133">
    <property type="component" value="Unassembled WGS sequence"/>
</dbReference>
<reference evidence="2 3" key="1">
    <citation type="journal article" date="2018" name="Sci. Rep.">
        <title>Genomic signatures of local adaptation to the degree of environmental predictability in rotifers.</title>
        <authorList>
            <person name="Franch-Gras L."/>
            <person name="Hahn C."/>
            <person name="Garcia-Roger E.M."/>
            <person name="Carmona M.J."/>
            <person name="Serra M."/>
            <person name="Gomez A."/>
        </authorList>
    </citation>
    <scope>NUCLEOTIDE SEQUENCE [LARGE SCALE GENOMIC DNA]</scope>
    <source>
        <strain evidence="2">HYR1</strain>
    </source>
</reference>
<feature type="compositionally biased region" description="Basic and acidic residues" evidence="1">
    <location>
        <begin position="1"/>
        <end position="11"/>
    </location>
</feature>
<organism evidence="2 3">
    <name type="scientific">Brachionus plicatilis</name>
    <name type="common">Marine rotifer</name>
    <name type="synonym">Brachionus muelleri</name>
    <dbReference type="NCBI Taxonomy" id="10195"/>
    <lineage>
        <taxon>Eukaryota</taxon>
        <taxon>Metazoa</taxon>
        <taxon>Spiralia</taxon>
        <taxon>Gnathifera</taxon>
        <taxon>Rotifera</taxon>
        <taxon>Eurotatoria</taxon>
        <taxon>Monogononta</taxon>
        <taxon>Pseudotrocha</taxon>
        <taxon>Ploima</taxon>
        <taxon>Brachionidae</taxon>
        <taxon>Brachionus</taxon>
    </lineage>
</organism>
<feature type="region of interest" description="Disordered" evidence="1">
    <location>
        <begin position="1"/>
        <end position="24"/>
    </location>
</feature>
<evidence type="ECO:0000313" key="2">
    <source>
        <dbReference type="EMBL" id="RNA30175.1"/>
    </source>
</evidence>
<name>A0A3M7S3I0_BRAPC</name>